<dbReference type="Proteomes" id="UP001221757">
    <property type="component" value="Unassembled WGS sequence"/>
</dbReference>
<evidence type="ECO:0000313" key="1">
    <source>
        <dbReference type="EMBL" id="KAJ7690990.1"/>
    </source>
</evidence>
<gene>
    <name evidence="1" type="ORF">B0H17DRAFT_1134012</name>
</gene>
<dbReference type="EMBL" id="JARKIE010000061">
    <property type="protein sequence ID" value="KAJ7690990.1"/>
    <property type="molecule type" value="Genomic_DNA"/>
</dbReference>
<proteinExistence type="predicted"/>
<evidence type="ECO:0000313" key="2">
    <source>
        <dbReference type="Proteomes" id="UP001221757"/>
    </source>
</evidence>
<reference evidence="1" key="1">
    <citation type="submission" date="2023-03" db="EMBL/GenBank/DDBJ databases">
        <title>Massive genome expansion in bonnet fungi (Mycena s.s.) driven by repeated elements and novel gene families across ecological guilds.</title>
        <authorList>
            <consortium name="Lawrence Berkeley National Laboratory"/>
            <person name="Harder C.B."/>
            <person name="Miyauchi S."/>
            <person name="Viragh M."/>
            <person name="Kuo A."/>
            <person name="Thoen E."/>
            <person name="Andreopoulos B."/>
            <person name="Lu D."/>
            <person name="Skrede I."/>
            <person name="Drula E."/>
            <person name="Henrissat B."/>
            <person name="Morin E."/>
            <person name="Kohler A."/>
            <person name="Barry K."/>
            <person name="LaButti K."/>
            <person name="Morin E."/>
            <person name="Salamov A."/>
            <person name="Lipzen A."/>
            <person name="Mereny Z."/>
            <person name="Hegedus B."/>
            <person name="Baldrian P."/>
            <person name="Stursova M."/>
            <person name="Weitz H."/>
            <person name="Taylor A."/>
            <person name="Grigoriev I.V."/>
            <person name="Nagy L.G."/>
            <person name="Martin F."/>
            <person name="Kauserud H."/>
        </authorList>
    </citation>
    <scope>NUCLEOTIDE SEQUENCE</scope>
    <source>
        <strain evidence="1">CBHHK067</strain>
    </source>
</reference>
<comment type="caution">
    <text evidence="1">The sequence shown here is derived from an EMBL/GenBank/DDBJ whole genome shotgun (WGS) entry which is preliminary data.</text>
</comment>
<sequence length="260" mass="29339">MGDLDLRREIRSDFNTGVVHHQRRRGPVRCMYSARIHGSKSKMTVTIYEEDNSEEEWREAISRYSSIPHPSVMQLFAAAKTSAIHATIFHDELIPAQQILEERCHVSPIYTVYFWQFLAPAEYVASVSDGWRHKDQFTLWIRPSTGGLCVDLTPNDFVVRAFFGQPVVSCDSFLDPSQHREILNLMSLSSYHISALHSEVYHQFSISPGCSNGSEAEDSAGSFERFEVSEDGVEAACALDKWEEVRECLGIGQEMVGVTG</sequence>
<protein>
    <submittedName>
        <fullName evidence="1">Uncharacterized protein</fullName>
    </submittedName>
</protein>
<name>A0AAD7DGP6_MYCRO</name>
<dbReference type="AlphaFoldDB" id="A0AAD7DGP6"/>
<accession>A0AAD7DGP6</accession>
<keyword evidence="2" id="KW-1185">Reference proteome</keyword>
<organism evidence="1 2">
    <name type="scientific">Mycena rosella</name>
    <name type="common">Pink bonnet</name>
    <name type="synonym">Agaricus rosellus</name>
    <dbReference type="NCBI Taxonomy" id="1033263"/>
    <lineage>
        <taxon>Eukaryota</taxon>
        <taxon>Fungi</taxon>
        <taxon>Dikarya</taxon>
        <taxon>Basidiomycota</taxon>
        <taxon>Agaricomycotina</taxon>
        <taxon>Agaricomycetes</taxon>
        <taxon>Agaricomycetidae</taxon>
        <taxon>Agaricales</taxon>
        <taxon>Marasmiineae</taxon>
        <taxon>Mycenaceae</taxon>
        <taxon>Mycena</taxon>
    </lineage>
</organism>